<name>A0ABX0V264_9HYPH</name>
<protein>
    <submittedName>
        <fullName evidence="1">Drug/metabolite transporter (DMT)-like permease</fullName>
    </submittedName>
</protein>
<reference evidence="1 2" key="1">
    <citation type="submission" date="2020-03" db="EMBL/GenBank/DDBJ databases">
        <title>Genomic Encyclopedia of Type Strains, Phase IV (KMG-IV): sequencing the most valuable type-strain genomes for metagenomic binning, comparative biology and taxonomic classification.</title>
        <authorList>
            <person name="Goeker M."/>
        </authorList>
    </citation>
    <scope>NUCLEOTIDE SEQUENCE [LARGE SCALE GENOMIC DNA]</scope>
    <source>
        <strain evidence="1 2">DSM 103870</strain>
    </source>
</reference>
<dbReference type="Proteomes" id="UP001429580">
    <property type="component" value="Unassembled WGS sequence"/>
</dbReference>
<sequence length="40" mass="4424">MANVAGLAWLGLVGAALTYILWFREVARLCCSDVWSCARH</sequence>
<organism evidence="1 2">
    <name type="scientific">Pseudochelatococcus lubricantis</name>
    <dbReference type="NCBI Taxonomy" id="1538102"/>
    <lineage>
        <taxon>Bacteria</taxon>
        <taxon>Pseudomonadati</taxon>
        <taxon>Pseudomonadota</taxon>
        <taxon>Alphaproteobacteria</taxon>
        <taxon>Hyphomicrobiales</taxon>
        <taxon>Chelatococcaceae</taxon>
        <taxon>Pseudochelatococcus</taxon>
    </lineage>
</organism>
<comment type="caution">
    <text evidence="1">The sequence shown here is derived from an EMBL/GenBank/DDBJ whole genome shotgun (WGS) entry which is preliminary data.</text>
</comment>
<keyword evidence="2" id="KW-1185">Reference proteome</keyword>
<dbReference type="RefSeq" id="WP_281351126.1">
    <property type="nucleotide sequence ID" value="NZ_JAASQI010000005.1"/>
</dbReference>
<gene>
    <name evidence="1" type="ORF">FHS82_002497</name>
</gene>
<accession>A0ABX0V264</accession>
<dbReference type="EMBL" id="JAASQI010000005">
    <property type="protein sequence ID" value="NIJ58649.1"/>
    <property type="molecule type" value="Genomic_DNA"/>
</dbReference>
<proteinExistence type="predicted"/>
<evidence type="ECO:0000313" key="1">
    <source>
        <dbReference type="EMBL" id="NIJ58649.1"/>
    </source>
</evidence>
<evidence type="ECO:0000313" key="2">
    <source>
        <dbReference type="Proteomes" id="UP001429580"/>
    </source>
</evidence>